<sequence>MSASRRDRWSNSFEPELRGLLSEFPTMSASVIAERIGWQHLASLLRTRDAAFRPLYAPPDPSDRTEYRPGEIVQCDLWFPAKVVPVGPGVLVAPPVLTTTAAWSGFIAALLLPTRQSSALLAGMWQLRYEAGLI</sequence>
<keyword evidence="2" id="KW-1185">Reference proteome</keyword>
<dbReference type="KEGG" id="tfl:RPIT_01130"/>
<accession>A0A1Q2CC22</accession>
<evidence type="ECO:0000313" key="1">
    <source>
        <dbReference type="EMBL" id="AQP43595.1"/>
    </source>
</evidence>
<dbReference type="EMBL" id="CP019605">
    <property type="protein sequence ID" value="AQP43595.1"/>
    <property type="molecule type" value="Genomic_DNA"/>
</dbReference>
<name>A0A1Q2CC22_9ACTN</name>
<dbReference type="AlphaFoldDB" id="A0A1Q2CC22"/>
<reference evidence="1 2" key="1">
    <citation type="journal article" date="2016" name="Int. J. Syst. Evol. Microbiol.">
        <title>Tessaracoccus flavus sp. nov., isolated from the drainage system of a lindane-producing factory.</title>
        <authorList>
            <person name="Kumari R."/>
            <person name="Singh P."/>
            <person name="Schumann P."/>
            <person name="Lal R."/>
        </authorList>
    </citation>
    <scope>NUCLEOTIDE SEQUENCE [LARGE SCALE GENOMIC DNA]</scope>
    <source>
        <strain evidence="1 2">RP1T</strain>
    </source>
</reference>
<evidence type="ECO:0008006" key="3">
    <source>
        <dbReference type="Google" id="ProtNLM"/>
    </source>
</evidence>
<dbReference type="STRING" id="1610493.RPIT_01130"/>
<protein>
    <recommendedName>
        <fullName evidence="3">Transposase</fullName>
    </recommendedName>
</protein>
<gene>
    <name evidence="1" type="ORF">RPIT_01130</name>
</gene>
<dbReference type="Proteomes" id="UP000188324">
    <property type="component" value="Chromosome"/>
</dbReference>
<proteinExistence type="predicted"/>
<organism evidence="1 2">
    <name type="scientific">Tessaracoccus flavus</name>
    <dbReference type="NCBI Taxonomy" id="1610493"/>
    <lineage>
        <taxon>Bacteria</taxon>
        <taxon>Bacillati</taxon>
        <taxon>Actinomycetota</taxon>
        <taxon>Actinomycetes</taxon>
        <taxon>Propionibacteriales</taxon>
        <taxon>Propionibacteriaceae</taxon>
        <taxon>Tessaracoccus</taxon>
    </lineage>
</organism>
<evidence type="ECO:0000313" key="2">
    <source>
        <dbReference type="Proteomes" id="UP000188324"/>
    </source>
</evidence>